<protein>
    <submittedName>
        <fullName evidence="3">Carboxylesterase 15</fullName>
    </submittedName>
</protein>
<dbReference type="SUPFAM" id="SSF53474">
    <property type="entry name" value="alpha/beta-Hydrolases"/>
    <property type="match status" value="1"/>
</dbReference>
<dbReference type="PANTHER" id="PTHR23024">
    <property type="entry name" value="ARYLACETAMIDE DEACETYLASE"/>
    <property type="match status" value="1"/>
</dbReference>
<keyword evidence="4" id="KW-1185">Reference proteome</keyword>
<comment type="similarity">
    <text evidence="1">Belongs to the 'GDXG' lipolytic enzyme family.</text>
</comment>
<dbReference type="InterPro" id="IPR029058">
    <property type="entry name" value="AB_hydrolase_fold"/>
</dbReference>
<evidence type="ECO:0000256" key="1">
    <source>
        <dbReference type="ARBA" id="ARBA00010515"/>
    </source>
</evidence>
<dbReference type="EMBL" id="JACGWO010000011">
    <property type="protein sequence ID" value="KAK4414791.1"/>
    <property type="molecule type" value="Genomic_DNA"/>
</dbReference>
<dbReference type="AlphaFoldDB" id="A0AAE1XMV3"/>
<feature type="domain" description="Alpha/beta hydrolase fold-3" evidence="2">
    <location>
        <begin position="73"/>
        <end position="298"/>
    </location>
</feature>
<gene>
    <name evidence="3" type="ORF">Salat_2586000</name>
</gene>
<name>A0AAE1XMV3_9LAMI</name>
<comment type="caution">
    <text evidence="3">The sequence shown here is derived from an EMBL/GenBank/DDBJ whole genome shotgun (WGS) entry which is preliminary data.</text>
</comment>
<dbReference type="Proteomes" id="UP001293254">
    <property type="component" value="Unassembled WGS sequence"/>
</dbReference>
<dbReference type="InterPro" id="IPR050466">
    <property type="entry name" value="Carboxylest/Gibb_receptor"/>
</dbReference>
<dbReference type="PANTHER" id="PTHR23024:SF406">
    <property type="entry name" value="CARBOXYLESTERASE 15-RELATED"/>
    <property type="match status" value="1"/>
</dbReference>
<evidence type="ECO:0000313" key="4">
    <source>
        <dbReference type="Proteomes" id="UP001293254"/>
    </source>
</evidence>
<sequence>MGSLPHVVEDCLGIVQVFSDGSVFRSEDIKFPMEVQDDGSAVWKDCLFDKKHNLYLRLYRPRSPSAAKLPILYFFHGGGFCVGSRTWPNCHSCCLRLASALQVLVVAPDYRLAPEHRLPAALDDASTAVKWLQNQALLSNSGGGDEWLAGGGVDFDRVFIVGDSSGGTLAHHLAVELGRGSPDLAPVRVRGYVLMAPFFGGTVRTKSEAEGPPEQFLNLEILDRFWRLSVPIGQTADDPVANPFGPSSPTLEPIELGPILVLVGGSEVMKDRIEDYSKRLKEMGKDIECLVFQDHQHGLDGGARIATCRRIPVFGMGGIGNFTLITLSVRTNNVMAQCYYRVDKPYKYPYETDNLDDVMRFEILRGSI</sequence>
<dbReference type="Pfam" id="PF07859">
    <property type="entry name" value="Abhydrolase_3"/>
    <property type="match status" value="1"/>
</dbReference>
<reference evidence="3" key="2">
    <citation type="journal article" date="2024" name="Plant">
        <title>Genomic evolution and insights into agronomic trait innovations of Sesamum species.</title>
        <authorList>
            <person name="Miao H."/>
            <person name="Wang L."/>
            <person name="Qu L."/>
            <person name="Liu H."/>
            <person name="Sun Y."/>
            <person name="Le M."/>
            <person name="Wang Q."/>
            <person name="Wei S."/>
            <person name="Zheng Y."/>
            <person name="Lin W."/>
            <person name="Duan Y."/>
            <person name="Cao H."/>
            <person name="Xiong S."/>
            <person name="Wang X."/>
            <person name="Wei L."/>
            <person name="Li C."/>
            <person name="Ma Q."/>
            <person name="Ju M."/>
            <person name="Zhao R."/>
            <person name="Li G."/>
            <person name="Mu C."/>
            <person name="Tian Q."/>
            <person name="Mei H."/>
            <person name="Zhang T."/>
            <person name="Gao T."/>
            <person name="Zhang H."/>
        </authorList>
    </citation>
    <scope>NUCLEOTIDE SEQUENCE</scope>
    <source>
        <strain evidence="3">3651</strain>
    </source>
</reference>
<reference evidence="3" key="1">
    <citation type="submission" date="2020-06" db="EMBL/GenBank/DDBJ databases">
        <authorList>
            <person name="Li T."/>
            <person name="Hu X."/>
            <person name="Zhang T."/>
            <person name="Song X."/>
            <person name="Zhang H."/>
            <person name="Dai N."/>
            <person name="Sheng W."/>
            <person name="Hou X."/>
            <person name="Wei L."/>
        </authorList>
    </citation>
    <scope>NUCLEOTIDE SEQUENCE</scope>
    <source>
        <strain evidence="3">3651</strain>
        <tissue evidence="3">Leaf</tissue>
    </source>
</reference>
<dbReference type="InterPro" id="IPR013094">
    <property type="entry name" value="AB_hydrolase_3"/>
</dbReference>
<organism evidence="3 4">
    <name type="scientific">Sesamum alatum</name>
    <dbReference type="NCBI Taxonomy" id="300844"/>
    <lineage>
        <taxon>Eukaryota</taxon>
        <taxon>Viridiplantae</taxon>
        <taxon>Streptophyta</taxon>
        <taxon>Embryophyta</taxon>
        <taxon>Tracheophyta</taxon>
        <taxon>Spermatophyta</taxon>
        <taxon>Magnoliopsida</taxon>
        <taxon>eudicotyledons</taxon>
        <taxon>Gunneridae</taxon>
        <taxon>Pentapetalae</taxon>
        <taxon>asterids</taxon>
        <taxon>lamiids</taxon>
        <taxon>Lamiales</taxon>
        <taxon>Pedaliaceae</taxon>
        <taxon>Sesamum</taxon>
    </lineage>
</organism>
<dbReference type="Gene3D" id="3.40.50.1820">
    <property type="entry name" value="alpha/beta hydrolase"/>
    <property type="match status" value="1"/>
</dbReference>
<evidence type="ECO:0000313" key="3">
    <source>
        <dbReference type="EMBL" id="KAK4414791.1"/>
    </source>
</evidence>
<evidence type="ECO:0000259" key="2">
    <source>
        <dbReference type="Pfam" id="PF07859"/>
    </source>
</evidence>
<accession>A0AAE1XMV3</accession>
<dbReference type="GO" id="GO:0016787">
    <property type="term" value="F:hydrolase activity"/>
    <property type="evidence" value="ECO:0007669"/>
    <property type="project" value="InterPro"/>
</dbReference>
<proteinExistence type="inferred from homology"/>